<dbReference type="Proteomes" id="UP000886998">
    <property type="component" value="Unassembled WGS sequence"/>
</dbReference>
<sequence length="146" mass="16441">MVFFSFVNNCPISHFFSSTHGIVFLTSFISQRLTDERAQACLSKTFSIRSPYQKSPEVLKKAPSILKHFFYLHHFIFSSPPLYLLSECNKETILSHSNSGGKSHISFLSFQAIAESSFVTSLIIFPKNALRTKNCNLGTAEVTPQK</sequence>
<dbReference type="AlphaFoldDB" id="A0A8X6WP56"/>
<evidence type="ECO:0000313" key="2">
    <source>
        <dbReference type="Proteomes" id="UP000886998"/>
    </source>
</evidence>
<comment type="caution">
    <text evidence="1">The sequence shown here is derived from an EMBL/GenBank/DDBJ whole genome shotgun (WGS) entry which is preliminary data.</text>
</comment>
<name>A0A8X6WP56_9ARAC</name>
<dbReference type="EMBL" id="BMAV01000741">
    <property type="protein sequence ID" value="GFY38260.1"/>
    <property type="molecule type" value="Genomic_DNA"/>
</dbReference>
<protein>
    <submittedName>
        <fullName evidence="1">Uncharacterized protein</fullName>
    </submittedName>
</protein>
<accession>A0A8X6WP56</accession>
<proteinExistence type="predicted"/>
<reference evidence="1" key="1">
    <citation type="submission" date="2020-08" db="EMBL/GenBank/DDBJ databases">
        <title>Multicomponent nature underlies the extraordinary mechanical properties of spider dragline silk.</title>
        <authorList>
            <person name="Kono N."/>
            <person name="Nakamura H."/>
            <person name="Mori M."/>
            <person name="Yoshida Y."/>
            <person name="Ohtoshi R."/>
            <person name="Malay A.D."/>
            <person name="Moran D.A.P."/>
            <person name="Tomita M."/>
            <person name="Numata K."/>
            <person name="Arakawa K."/>
        </authorList>
    </citation>
    <scope>NUCLEOTIDE SEQUENCE</scope>
</reference>
<organism evidence="1 2">
    <name type="scientific">Trichonephila inaurata madagascariensis</name>
    <dbReference type="NCBI Taxonomy" id="2747483"/>
    <lineage>
        <taxon>Eukaryota</taxon>
        <taxon>Metazoa</taxon>
        <taxon>Ecdysozoa</taxon>
        <taxon>Arthropoda</taxon>
        <taxon>Chelicerata</taxon>
        <taxon>Arachnida</taxon>
        <taxon>Araneae</taxon>
        <taxon>Araneomorphae</taxon>
        <taxon>Entelegynae</taxon>
        <taxon>Araneoidea</taxon>
        <taxon>Nephilidae</taxon>
        <taxon>Trichonephila</taxon>
        <taxon>Trichonephila inaurata</taxon>
    </lineage>
</organism>
<evidence type="ECO:0000313" key="1">
    <source>
        <dbReference type="EMBL" id="GFY38260.1"/>
    </source>
</evidence>
<gene>
    <name evidence="1" type="ORF">TNIN_268701</name>
</gene>
<keyword evidence="2" id="KW-1185">Reference proteome</keyword>